<accession>A0ACB8FW17</accession>
<organism evidence="1 2">
    <name type="scientific">Sphaerodactylus townsendi</name>
    <dbReference type="NCBI Taxonomy" id="933632"/>
    <lineage>
        <taxon>Eukaryota</taxon>
        <taxon>Metazoa</taxon>
        <taxon>Chordata</taxon>
        <taxon>Craniata</taxon>
        <taxon>Vertebrata</taxon>
        <taxon>Euteleostomi</taxon>
        <taxon>Lepidosauria</taxon>
        <taxon>Squamata</taxon>
        <taxon>Bifurcata</taxon>
        <taxon>Gekkota</taxon>
        <taxon>Sphaerodactylidae</taxon>
        <taxon>Sphaerodactylus</taxon>
    </lineage>
</organism>
<evidence type="ECO:0000313" key="2">
    <source>
        <dbReference type="Proteomes" id="UP000827872"/>
    </source>
</evidence>
<keyword evidence="2" id="KW-1185">Reference proteome</keyword>
<evidence type="ECO:0000313" key="1">
    <source>
        <dbReference type="EMBL" id="KAH8011129.1"/>
    </source>
</evidence>
<sequence>MANLGKVLDADDSYYQEFSSVDSSSNGGNTSTRENPPTVSRSSTLRVHKGPRVTGNPLEENRSKDNPYDYRKLLRKTSQRRRLIQLY</sequence>
<comment type="caution">
    <text evidence="1">The sequence shown here is derived from an EMBL/GenBank/DDBJ whole genome shotgun (WGS) entry which is preliminary data.</text>
</comment>
<name>A0ACB8FW17_9SAUR</name>
<dbReference type="Proteomes" id="UP000827872">
    <property type="component" value="Linkage Group LG11"/>
</dbReference>
<dbReference type="EMBL" id="CM037624">
    <property type="protein sequence ID" value="KAH8011129.1"/>
    <property type="molecule type" value="Genomic_DNA"/>
</dbReference>
<reference evidence="1" key="1">
    <citation type="submission" date="2021-08" db="EMBL/GenBank/DDBJ databases">
        <title>The first chromosome-level gecko genome reveals the dynamic sex chromosomes of Neotropical dwarf geckos (Sphaerodactylidae: Sphaerodactylus).</title>
        <authorList>
            <person name="Pinto B.J."/>
            <person name="Keating S.E."/>
            <person name="Gamble T."/>
        </authorList>
    </citation>
    <scope>NUCLEOTIDE SEQUENCE</scope>
    <source>
        <strain evidence="1">TG3544</strain>
    </source>
</reference>
<proteinExistence type="predicted"/>
<protein>
    <submittedName>
        <fullName evidence="1">Uncharacterized protein</fullName>
    </submittedName>
</protein>
<gene>
    <name evidence="1" type="ORF">K3G42_018940</name>
</gene>